<organism evidence="1 2">
    <name type="scientific">Lentinula aff. lateritia</name>
    <dbReference type="NCBI Taxonomy" id="2804960"/>
    <lineage>
        <taxon>Eukaryota</taxon>
        <taxon>Fungi</taxon>
        <taxon>Dikarya</taxon>
        <taxon>Basidiomycota</taxon>
        <taxon>Agaricomycotina</taxon>
        <taxon>Agaricomycetes</taxon>
        <taxon>Agaricomycetidae</taxon>
        <taxon>Agaricales</taxon>
        <taxon>Marasmiineae</taxon>
        <taxon>Omphalotaceae</taxon>
        <taxon>Lentinula</taxon>
    </lineage>
</organism>
<protein>
    <submittedName>
        <fullName evidence="1">Uncharacterized protein</fullName>
    </submittedName>
</protein>
<evidence type="ECO:0000313" key="2">
    <source>
        <dbReference type="Proteomes" id="UP001163835"/>
    </source>
</evidence>
<comment type="caution">
    <text evidence="1">The sequence shown here is derived from an EMBL/GenBank/DDBJ whole genome shotgun (WGS) entry which is preliminary data.</text>
</comment>
<dbReference type="Proteomes" id="UP001163835">
    <property type="component" value="Unassembled WGS sequence"/>
</dbReference>
<gene>
    <name evidence="1" type="ORF">F5876DRAFT_77763</name>
</gene>
<sequence length="303" mass="33850">MSSSSRRPKSPTRAQLSSKLAYEKKVPKFLQRLKNQVEGKLDTSSYDNDDEDYQGSIYRNLDGNEYRRDAGRDEYGRDDNGRDEFGRERRIPNGGYNDEEFEYINDGSGRPPIPRRPRSSSPQRVGRPPIPTRPDDDPGSADEDSDDEKPQVVVLKAGKHLSEREAENERRKEKGLPPLSDPDKLGPTSSAASLKTNSNIKSQSAKDKESKSLSFSSKPSSNKATDNFNGLKRKVLSGLNEEEDDDNEGAVRIRHGGRDANHEGVDGMTKKRKKDGTGRKQHTGKKEGKKKEKKTLLSFGDDA</sequence>
<accession>A0ACC1TXB6</accession>
<keyword evidence="2" id="KW-1185">Reference proteome</keyword>
<reference evidence="1" key="1">
    <citation type="submission" date="2022-09" db="EMBL/GenBank/DDBJ databases">
        <title>A Global Phylogenomic Analysis of the Shiitake Genus Lentinula.</title>
        <authorList>
            <consortium name="DOE Joint Genome Institute"/>
            <person name="Sierra-Patev S."/>
            <person name="Min B."/>
            <person name="Naranjo-Ortiz M."/>
            <person name="Looney B."/>
            <person name="Konkel Z."/>
            <person name="Slot J.C."/>
            <person name="Sakamoto Y."/>
            <person name="Steenwyk J.L."/>
            <person name="Rokas A."/>
            <person name="Carro J."/>
            <person name="Camarero S."/>
            <person name="Ferreira P."/>
            <person name="Molpeceres G."/>
            <person name="Ruiz-Duenas F.J."/>
            <person name="Serrano A."/>
            <person name="Henrissat B."/>
            <person name="Drula E."/>
            <person name="Hughes K.W."/>
            <person name="Mata J.L."/>
            <person name="Ishikawa N.K."/>
            <person name="Vargas-Isla R."/>
            <person name="Ushijima S."/>
            <person name="Smith C.A."/>
            <person name="Ahrendt S."/>
            <person name="Andreopoulos W."/>
            <person name="He G."/>
            <person name="Labutti K."/>
            <person name="Lipzen A."/>
            <person name="Ng V."/>
            <person name="Riley R."/>
            <person name="Sandor L."/>
            <person name="Barry K."/>
            <person name="Martinez A.T."/>
            <person name="Xiao Y."/>
            <person name="Gibbons J.G."/>
            <person name="Terashima K."/>
            <person name="Grigoriev I.V."/>
            <person name="Hibbett D.S."/>
        </authorList>
    </citation>
    <scope>NUCLEOTIDE SEQUENCE</scope>
    <source>
        <strain evidence="1">TMI1499</strain>
    </source>
</reference>
<proteinExistence type="predicted"/>
<evidence type="ECO:0000313" key="1">
    <source>
        <dbReference type="EMBL" id="KAJ3809426.1"/>
    </source>
</evidence>
<dbReference type="EMBL" id="MU795158">
    <property type="protein sequence ID" value="KAJ3809426.1"/>
    <property type="molecule type" value="Genomic_DNA"/>
</dbReference>
<name>A0ACC1TXB6_9AGAR</name>